<evidence type="ECO:0000313" key="10">
    <source>
        <dbReference type="EMBL" id="CAJ1502389.1"/>
    </source>
</evidence>
<keyword evidence="5 8" id="KW-0812">Transmembrane</keyword>
<feature type="transmembrane region" description="Helical" evidence="8">
    <location>
        <begin position="331"/>
        <end position="351"/>
    </location>
</feature>
<dbReference type="Proteomes" id="UP001190465">
    <property type="component" value="Chromosome"/>
</dbReference>
<comment type="subcellular location">
    <subcellularLocation>
        <location evidence="1">Cell membrane</location>
        <topology evidence="1">Multi-pass membrane protein</topology>
    </subcellularLocation>
</comment>
<reference evidence="10 11" key="1">
    <citation type="submission" date="2023-08" db="EMBL/GenBank/DDBJ databases">
        <authorList>
            <person name="Folkvardsen B D."/>
            <person name="Norman A."/>
        </authorList>
    </citation>
    <scope>NUCLEOTIDE SEQUENCE [LARGE SCALE GENOMIC DNA]</scope>
    <source>
        <strain evidence="10 11">Mu0053</strain>
    </source>
</reference>
<keyword evidence="6 8" id="KW-1133">Transmembrane helix</keyword>
<evidence type="ECO:0000256" key="4">
    <source>
        <dbReference type="ARBA" id="ARBA00022679"/>
    </source>
</evidence>
<sequence length="479" mass="50991">MPPSVDVPPLAVRAVAVITAAVGIAQLGAAVAGRGYWFDEVYMLAIGRSHLDWGSADQPPLTPALAALSDSLFTDSIVALRVPAILATMGAVVLAALIAREIGCDGRAQTLAAAAQATALWAAVGGHWLTPYVLEPMSWLVLLWLLVRWIRLRDDRLLLALGAVAGIAAMTKFQVLLLCAVLLVAVAAVGPRELLRRPLLWGGVGMGAVIVAPTLWWQARHGWPQLGMAEVVTGEAGPLYGGRPGIAVQLIAWAGVASAALALYGLVRLARDPALRAYRFLGVTFVVLYALFVITAGRPYYLAGFFAVLAAVGALGLQRRREAGLTRWQRAVWPAYGLSVALAVSGLYLGATLTRSDIGENIAAKAASAYSDLPPEQRQRTALVGESYIVAAYIDGYSNTYGLPAAFSPTRSYGYFPPPGPEVDSVLFLGEGGPDRLRPYFTEVHTLDSGGDEIGVWLLTGRTESWDTLWPKIRTLEVA</sequence>
<keyword evidence="4 10" id="KW-0808">Transferase</keyword>
<feature type="transmembrane region" description="Helical" evidence="8">
    <location>
        <begin position="78"/>
        <end position="99"/>
    </location>
</feature>
<dbReference type="EC" id="2.4.-.-" evidence="10"/>
<dbReference type="RefSeq" id="WP_308482323.1">
    <property type="nucleotide sequence ID" value="NZ_OY726397.1"/>
</dbReference>
<feature type="transmembrane region" description="Helical" evidence="8">
    <location>
        <begin position="199"/>
        <end position="219"/>
    </location>
</feature>
<evidence type="ECO:0000256" key="1">
    <source>
        <dbReference type="ARBA" id="ARBA00004651"/>
    </source>
</evidence>
<dbReference type="PANTHER" id="PTHR33908">
    <property type="entry name" value="MANNOSYLTRANSFERASE YKCB-RELATED"/>
    <property type="match status" value="1"/>
</dbReference>
<feature type="transmembrane region" description="Helical" evidence="8">
    <location>
        <begin position="246"/>
        <end position="266"/>
    </location>
</feature>
<feature type="transmembrane region" description="Helical" evidence="8">
    <location>
        <begin position="157"/>
        <end position="187"/>
    </location>
</feature>
<evidence type="ECO:0000313" key="11">
    <source>
        <dbReference type="Proteomes" id="UP001190465"/>
    </source>
</evidence>
<dbReference type="GO" id="GO:0016757">
    <property type="term" value="F:glycosyltransferase activity"/>
    <property type="evidence" value="ECO:0007669"/>
    <property type="project" value="UniProtKB-KW"/>
</dbReference>
<dbReference type="Pfam" id="PF13231">
    <property type="entry name" value="PMT_2"/>
    <property type="match status" value="1"/>
</dbReference>
<gene>
    <name evidence="10" type="ORF">MU0053_002169</name>
</gene>
<dbReference type="InterPro" id="IPR038731">
    <property type="entry name" value="RgtA/B/C-like"/>
</dbReference>
<dbReference type="InterPro" id="IPR050297">
    <property type="entry name" value="LipidA_mod_glycosyltrf_83"/>
</dbReference>
<keyword evidence="3 10" id="KW-0328">Glycosyltransferase</keyword>
<evidence type="ECO:0000256" key="5">
    <source>
        <dbReference type="ARBA" id="ARBA00022692"/>
    </source>
</evidence>
<feature type="transmembrane region" description="Helical" evidence="8">
    <location>
        <begin position="12"/>
        <end position="33"/>
    </location>
</feature>
<proteinExistence type="predicted"/>
<dbReference type="PANTHER" id="PTHR33908:SF11">
    <property type="entry name" value="MEMBRANE PROTEIN"/>
    <property type="match status" value="1"/>
</dbReference>
<evidence type="ECO:0000256" key="8">
    <source>
        <dbReference type="SAM" id="Phobius"/>
    </source>
</evidence>
<dbReference type="EMBL" id="OY726397">
    <property type="protein sequence ID" value="CAJ1502389.1"/>
    <property type="molecule type" value="Genomic_DNA"/>
</dbReference>
<accession>A0ABN9NBU7</accession>
<keyword evidence="7 8" id="KW-0472">Membrane</keyword>
<organism evidence="10 11">
    <name type="scientific">[Mycobacterium] burgundiense</name>
    <dbReference type="NCBI Taxonomy" id="3064286"/>
    <lineage>
        <taxon>Bacteria</taxon>
        <taxon>Bacillati</taxon>
        <taxon>Actinomycetota</taxon>
        <taxon>Actinomycetes</taxon>
        <taxon>Mycobacteriales</taxon>
        <taxon>Mycobacteriaceae</taxon>
        <taxon>Mycolicibacterium</taxon>
    </lineage>
</organism>
<evidence type="ECO:0000256" key="3">
    <source>
        <dbReference type="ARBA" id="ARBA00022676"/>
    </source>
</evidence>
<evidence type="ECO:0000256" key="6">
    <source>
        <dbReference type="ARBA" id="ARBA00022989"/>
    </source>
</evidence>
<evidence type="ECO:0000256" key="7">
    <source>
        <dbReference type="ARBA" id="ARBA00023136"/>
    </source>
</evidence>
<feature type="transmembrane region" description="Helical" evidence="8">
    <location>
        <begin position="300"/>
        <end position="319"/>
    </location>
</feature>
<name>A0ABN9NBU7_9MYCO</name>
<keyword evidence="11" id="KW-1185">Reference proteome</keyword>
<evidence type="ECO:0000259" key="9">
    <source>
        <dbReference type="Pfam" id="PF13231"/>
    </source>
</evidence>
<keyword evidence="2" id="KW-1003">Cell membrane</keyword>
<protein>
    <submittedName>
        <fullName evidence="10">Glycosyltransferase family 39 protein</fullName>
        <ecNumber evidence="10">2.4.-.-</ecNumber>
    </submittedName>
</protein>
<feature type="transmembrane region" description="Helical" evidence="8">
    <location>
        <begin position="278"/>
        <end position="294"/>
    </location>
</feature>
<evidence type="ECO:0000256" key="2">
    <source>
        <dbReference type="ARBA" id="ARBA00022475"/>
    </source>
</evidence>
<feature type="domain" description="Glycosyltransferase RgtA/B/C/D-like" evidence="9">
    <location>
        <begin position="57"/>
        <end position="217"/>
    </location>
</feature>